<proteinExistence type="predicted"/>
<evidence type="ECO:0000256" key="1">
    <source>
        <dbReference type="SAM" id="Phobius"/>
    </source>
</evidence>
<evidence type="ECO:0000313" key="2">
    <source>
        <dbReference type="EMBL" id="CAL1241438.1"/>
    </source>
</evidence>
<dbReference type="PIRSF" id="PIRSF033239">
    <property type="entry name" value="ExoD"/>
    <property type="match status" value="1"/>
</dbReference>
<keyword evidence="1" id="KW-0472">Membrane</keyword>
<evidence type="ECO:0000313" key="3">
    <source>
        <dbReference type="Proteomes" id="UP001497493"/>
    </source>
</evidence>
<protein>
    <submittedName>
        <fullName evidence="2">Exopolysaccharide biosynthesis protein exod</fullName>
    </submittedName>
</protein>
<keyword evidence="1" id="KW-1133">Transmembrane helix</keyword>
<dbReference type="Proteomes" id="UP001497493">
    <property type="component" value="Chromosome"/>
</dbReference>
<organism evidence="2 3">
    <name type="scientific">Candidatus Methylocalor cossyra</name>
    <dbReference type="NCBI Taxonomy" id="3108543"/>
    <lineage>
        <taxon>Bacteria</taxon>
        <taxon>Pseudomonadati</taxon>
        <taxon>Pseudomonadota</taxon>
        <taxon>Gammaproteobacteria</taxon>
        <taxon>Methylococcales</taxon>
        <taxon>Methylococcaceae</taxon>
        <taxon>Candidatus Methylocalor</taxon>
    </lineage>
</organism>
<dbReference type="PANTHER" id="PTHR41795">
    <property type="entry name" value="EXOPOLYSACCHARIDE SYNTHESIS PROTEIN"/>
    <property type="match status" value="1"/>
</dbReference>
<keyword evidence="3" id="KW-1185">Reference proteome</keyword>
<feature type="transmembrane region" description="Helical" evidence="1">
    <location>
        <begin position="130"/>
        <end position="151"/>
    </location>
</feature>
<dbReference type="EMBL" id="OZ026884">
    <property type="protein sequence ID" value="CAL1241438.1"/>
    <property type="molecule type" value="Genomic_DNA"/>
</dbReference>
<dbReference type="PANTHER" id="PTHR41795:SF1">
    <property type="entry name" value="EXOPOLYSACCHARIDE SYNTHESIS PROTEIN"/>
    <property type="match status" value="1"/>
</dbReference>
<sequence>MSGYRSLIAALRRLRKRSRVERLTIGSVLDSLGDTAFCLIAVFLALPFLQPFIPLGPFSTAGAVAFIVLGSQLLRGHPEPALPERIRRIPVAPRVIDLIATYSIRFLGWWRRHTRLRHLSWVSGRKGRRVTGGILVAAGCIMIVPFFGIPLNDFFPALAVVSVSVGELERDGLMVLVALVWLAIGAAYCAFLLTLLALFGRGVWDFF</sequence>
<reference evidence="2 3" key="1">
    <citation type="submission" date="2024-04" db="EMBL/GenBank/DDBJ databases">
        <authorList>
            <person name="Cremers G."/>
        </authorList>
    </citation>
    <scope>NUCLEOTIDE SEQUENCE [LARGE SCALE GENOMIC DNA]</scope>
    <source>
        <strain evidence="2">MeCH1-AG</strain>
    </source>
</reference>
<dbReference type="RefSeq" id="WP_348757957.1">
    <property type="nucleotide sequence ID" value="NZ_OZ026884.1"/>
</dbReference>
<feature type="transmembrane region" description="Helical" evidence="1">
    <location>
        <begin position="52"/>
        <end position="70"/>
    </location>
</feature>
<keyword evidence="1" id="KW-0812">Transmembrane</keyword>
<dbReference type="InterPro" id="IPR010331">
    <property type="entry name" value="ExoD"/>
</dbReference>
<gene>
    <name evidence="2" type="ORF">MECH1_V1_2662</name>
</gene>
<accession>A0ABM9NLB7</accession>
<feature type="transmembrane region" description="Helical" evidence="1">
    <location>
        <begin position="23"/>
        <end position="46"/>
    </location>
</feature>
<name>A0ABM9NLB7_9GAMM</name>
<dbReference type="Pfam" id="PF06055">
    <property type="entry name" value="ExoD"/>
    <property type="match status" value="1"/>
</dbReference>
<feature type="transmembrane region" description="Helical" evidence="1">
    <location>
        <begin position="172"/>
        <end position="199"/>
    </location>
</feature>